<evidence type="ECO:0000313" key="2">
    <source>
        <dbReference type="Proteomes" id="UP000033607"/>
    </source>
</evidence>
<protein>
    <submittedName>
        <fullName evidence="1">Uncharacterized protein</fullName>
    </submittedName>
</protein>
<dbReference type="OrthoDB" id="458437at2"/>
<name>A0A0F5YF46_9CYAN</name>
<proteinExistence type="predicted"/>
<gene>
    <name evidence="1" type="ORF">WN50_15400</name>
</gene>
<dbReference type="EMBL" id="LATL02000081">
    <property type="protein sequence ID" value="KKD37252.1"/>
    <property type="molecule type" value="Genomic_DNA"/>
</dbReference>
<accession>A0A0F5YF46</accession>
<dbReference type="RefSeq" id="WP_046279445.1">
    <property type="nucleotide sequence ID" value="NZ_LATL02000081.1"/>
</dbReference>
<dbReference type="Proteomes" id="UP000033607">
    <property type="component" value="Unassembled WGS sequence"/>
</dbReference>
<evidence type="ECO:0000313" key="1">
    <source>
        <dbReference type="EMBL" id="KKD37252.1"/>
    </source>
</evidence>
<reference evidence="1 2" key="1">
    <citation type="submission" date="2015-06" db="EMBL/GenBank/DDBJ databases">
        <title>Draft genome assembly of filamentous brackish cyanobacterium Limnoraphis robusta strain CS-951.</title>
        <authorList>
            <person name="Willis A."/>
            <person name="Parks M."/>
            <person name="Burford M.A."/>
        </authorList>
    </citation>
    <scope>NUCLEOTIDE SEQUENCE [LARGE SCALE GENOMIC DNA]</scope>
    <source>
        <strain evidence="1 2">CS-951</strain>
    </source>
</reference>
<dbReference type="AlphaFoldDB" id="A0A0F5YF46"/>
<organism evidence="1 2">
    <name type="scientific">Limnoraphis robusta CS-951</name>
    <dbReference type="NCBI Taxonomy" id="1637645"/>
    <lineage>
        <taxon>Bacteria</taxon>
        <taxon>Bacillati</taxon>
        <taxon>Cyanobacteriota</taxon>
        <taxon>Cyanophyceae</taxon>
        <taxon>Oscillatoriophycideae</taxon>
        <taxon>Oscillatoriales</taxon>
        <taxon>Sirenicapillariaceae</taxon>
        <taxon>Limnoraphis</taxon>
    </lineage>
</organism>
<sequence>MFNLNQLFGAADLISDLAGAKERKIRQIKFFRDKKGSMGIAFFDNQTIHGEYWIENIMVPPEYETTFKASGYKIGTKYDVFLFGLQPFSANKEVLKTPGVQKRLLNMIFEAMK</sequence>
<comment type="caution">
    <text evidence="1">The sequence shown here is derived from an EMBL/GenBank/DDBJ whole genome shotgun (WGS) entry which is preliminary data.</text>
</comment>